<dbReference type="Gene3D" id="3.20.20.140">
    <property type="entry name" value="Metal-dependent hydrolases"/>
    <property type="match status" value="1"/>
</dbReference>
<organism evidence="9 10">
    <name type="scientific">Hericium alpestre</name>
    <dbReference type="NCBI Taxonomy" id="135208"/>
    <lineage>
        <taxon>Eukaryota</taxon>
        <taxon>Fungi</taxon>
        <taxon>Dikarya</taxon>
        <taxon>Basidiomycota</taxon>
        <taxon>Agaricomycotina</taxon>
        <taxon>Agaricomycetes</taxon>
        <taxon>Russulales</taxon>
        <taxon>Hericiaceae</taxon>
        <taxon>Hericium</taxon>
    </lineage>
</organism>
<dbReference type="PROSITE" id="PS00483">
    <property type="entry name" value="DIHYDROOROTASE_2"/>
    <property type="match status" value="1"/>
</dbReference>
<proteinExistence type="inferred from homology"/>
<evidence type="ECO:0000256" key="3">
    <source>
        <dbReference type="ARBA" id="ARBA00012860"/>
    </source>
</evidence>
<dbReference type="Proteomes" id="UP000298061">
    <property type="component" value="Unassembled WGS sequence"/>
</dbReference>
<evidence type="ECO:0000256" key="7">
    <source>
        <dbReference type="ARBA" id="ARBA00022975"/>
    </source>
</evidence>
<dbReference type="PANTHER" id="PTHR43137">
    <property type="entry name" value="DIHYDROOROTASE"/>
    <property type="match status" value="1"/>
</dbReference>
<sequence>MTTISIPAPADFHVHLRQDELSRLVTPHVRHGGFSLAYVMPNLKPPITTTEQALKYKAELESIDSSVEYLMTLYLSPELTPEEIRKAKEAGIVGVKSYPRGVTTNSDGGIESYETYYPIFEAMEEVGMVLNLHGEVPSDASANIHIINAEPSFLPHLKKLHERFPSLRIVLEHATTRAAIEAVKALGSTVACTITAHHLALTVDDWAGQSWNYCKPVAKFPDDREALREVIREGHPRFFLGSDSAPHVHDSKSTASPAHGCAAGIYTSPILLPLTAHLLESFGALDKLEGFVSTFGRNFYGANQFADDEKVLLRKVSRPVEESWSAESERVVPFWAGKELGWEIARDYIGNDNRI</sequence>
<keyword evidence="4" id="KW-0479">Metal-binding</keyword>
<dbReference type="EC" id="3.5.2.3" evidence="3"/>
<dbReference type="FunFam" id="3.20.20.140:FF:000071">
    <property type="entry name" value="Dihydroorotase, homodimeric type, variant"/>
    <property type="match status" value="1"/>
</dbReference>
<dbReference type="GO" id="GO:0046872">
    <property type="term" value="F:metal ion binding"/>
    <property type="evidence" value="ECO:0007669"/>
    <property type="project" value="UniProtKB-KW"/>
</dbReference>
<dbReference type="InterPro" id="IPR006680">
    <property type="entry name" value="Amidohydro-rel"/>
</dbReference>
<name>A0A4Z0A0W1_9AGAM</name>
<dbReference type="OrthoDB" id="1670005at2759"/>
<dbReference type="GO" id="GO:0005737">
    <property type="term" value="C:cytoplasm"/>
    <property type="evidence" value="ECO:0007669"/>
    <property type="project" value="TreeGrafter"/>
</dbReference>
<gene>
    <name evidence="9" type="ORF">EWM64_g3266</name>
</gene>
<accession>A0A4Z0A0W1</accession>
<keyword evidence="6" id="KW-0862">Zinc</keyword>
<evidence type="ECO:0000256" key="5">
    <source>
        <dbReference type="ARBA" id="ARBA00022801"/>
    </source>
</evidence>
<evidence type="ECO:0000313" key="9">
    <source>
        <dbReference type="EMBL" id="TFY80746.1"/>
    </source>
</evidence>
<comment type="caution">
    <text evidence="9">The sequence shown here is derived from an EMBL/GenBank/DDBJ whole genome shotgun (WGS) entry which is preliminary data.</text>
</comment>
<comment type="similarity">
    <text evidence="2">Belongs to the metallo-dependent hydrolases superfamily. DHOase family. Class II DHOase subfamily.</text>
</comment>
<dbReference type="PIRSF" id="PIRSF001237">
    <property type="entry name" value="DHOdimr"/>
    <property type="match status" value="1"/>
</dbReference>
<dbReference type="NCBIfam" id="TIGR00856">
    <property type="entry name" value="pyrC_dimer"/>
    <property type="match status" value="1"/>
</dbReference>
<dbReference type="STRING" id="135208.A0A4Z0A0W1"/>
<dbReference type="GO" id="GO:0006207">
    <property type="term" value="P:'de novo' pyrimidine nucleobase biosynthetic process"/>
    <property type="evidence" value="ECO:0007669"/>
    <property type="project" value="TreeGrafter"/>
</dbReference>
<feature type="domain" description="Amidohydrolase-related" evidence="8">
    <location>
        <begin position="77"/>
        <end position="174"/>
    </location>
</feature>
<dbReference type="UniPathway" id="UPA00070">
    <property type="reaction ID" value="UER00117"/>
</dbReference>
<keyword evidence="5" id="KW-0378">Hydrolase</keyword>
<dbReference type="InterPro" id="IPR032466">
    <property type="entry name" value="Metal_Hydrolase"/>
</dbReference>
<dbReference type="InterPro" id="IPR002195">
    <property type="entry name" value="Dihydroorotase_CS"/>
</dbReference>
<dbReference type="GO" id="GO:0004151">
    <property type="term" value="F:dihydroorotase activity"/>
    <property type="evidence" value="ECO:0007669"/>
    <property type="project" value="UniProtKB-EC"/>
</dbReference>
<dbReference type="CDD" id="cd01294">
    <property type="entry name" value="DHOase"/>
    <property type="match status" value="1"/>
</dbReference>
<dbReference type="EMBL" id="SFCI01000293">
    <property type="protein sequence ID" value="TFY80746.1"/>
    <property type="molecule type" value="Genomic_DNA"/>
</dbReference>
<dbReference type="SUPFAM" id="SSF51556">
    <property type="entry name" value="Metallo-dependent hydrolases"/>
    <property type="match status" value="1"/>
</dbReference>
<evidence type="ECO:0000256" key="6">
    <source>
        <dbReference type="ARBA" id="ARBA00022833"/>
    </source>
</evidence>
<comment type="pathway">
    <text evidence="1">Pyrimidine metabolism; UMP biosynthesis via de novo pathway; (S)-dihydroorotate from bicarbonate: step 3/3.</text>
</comment>
<keyword evidence="10" id="KW-1185">Reference proteome</keyword>
<dbReference type="AlphaFoldDB" id="A0A4Z0A0W1"/>
<dbReference type="PANTHER" id="PTHR43137:SF1">
    <property type="entry name" value="DIHYDROOROTASE"/>
    <property type="match status" value="1"/>
</dbReference>
<dbReference type="InterPro" id="IPR004721">
    <property type="entry name" value="DHOdimr"/>
</dbReference>
<dbReference type="HAMAP" id="MF_00219">
    <property type="entry name" value="PyrC_classII"/>
    <property type="match status" value="1"/>
</dbReference>
<reference evidence="9 10" key="1">
    <citation type="submission" date="2019-02" db="EMBL/GenBank/DDBJ databases">
        <title>Genome sequencing of the rare red list fungi Hericium alpestre (H. flagellum).</title>
        <authorList>
            <person name="Buettner E."/>
            <person name="Kellner H."/>
        </authorList>
    </citation>
    <scope>NUCLEOTIDE SEQUENCE [LARGE SCALE GENOMIC DNA]</scope>
    <source>
        <strain evidence="9 10">DSM 108284</strain>
    </source>
</reference>
<protein>
    <recommendedName>
        <fullName evidence="3">dihydroorotase</fullName>
        <ecNumber evidence="3">3.5.2.3</ecNumber>
    </recommendedName>
</protein>
<evidence type="ECO:0000259" key="8">
    <source>
        <dbReference type="Pfam" id="PF04909"/>
    </source>
</evidence>
<keyword evidence="7" id="KW-0665">Pyrimidine biosynthesis</keyword>
<evidence type="ECO:0000313" key="10">
    <source>
        <dbReference type="Proteomes" id="UP000298061"/>
    </source>
</evidence>
<dbReference type="GO" id="GO:0044205">
    <property type="term" value="P:'de novo' UMP biosynthetic process"/>
    <property type="evidence" value="ECO:0007669"/>
    <property type="project" value="UniProtKB-UniPathway"/>
</dbReference>
<dbReference type="Pfam" id="PF04909">
    <property type="entry name" value="Amidohydro_2"/>
    <property type="match status" value="1"/>
</dbReference>
<evidence type="ECO:0000256" key="4">
    <source>
        <dbReference type="ARBA" id="ARBA00022723"/>
    </source>
</evidence>
<evidence type="ECO:0000256" key="2">
    <source>
        <dbReference type="ARBA" id="ARBA00005631"/>
    </source>
</evidence>
<evidence type="ECO:0000256" key="1">
    <source>
        <dbReference type="ARBA" id="ARBA00004880"/>
    </source>
</evidence>